<evidence type="ECO:0000313" key="2">
    <source>
        <dbReference type="EMBL" id="GIH16369.1"/>
    </source>
</evidence>
<dbReference type="InterPro" id="IPR050855">
    <property type="entry name" value="NDM-1-like"/>
</dbReference>
<name>A0A8J3QSY5_9ACTN</name>
<dbReference type="SMART" id="SM00849">
    <property type="entry name" value="Lactamase_B"/>
    <property type="match status" value="1"/>
</dbReference>
<evidence type="ECO:0000313" key="3">
    <source>
        <dbReference type="Proteomes" id="UP000642748"/>
    </source>
</evidence>
<dbReference type="Pfam" id="PF00753">
    <property type="entry name" value="Lactamase_B"/>
    <property type="match status" value="1"/>
</dbReference>
<keyword evidence="3" id="KW-1185">Reference proteome</keyword>
<dbReference type="RefSeq" id="WP_203919960.1">
    <property type="nucleotide sequence ID" value="NZ_BONZ01000043.1"/>
</dbReference>
<dbReference type="AlphaFoldDB" id="A0A8J3QSY5"/>
<evidence type="ECO:0000259" key="1">
    <source>
        <dbReference type="SMART" id="SM00849"/>
    </source>
</evidence>
<dbReference type="InterPro" id="IPR001279">
    <property type="entry name" value="Metallo-B-lactamas"/>
</dbReference>
<dbReference type="PANTHER" id="PTHR42951">
    <property type="entry name" value="METALLO-BETA-LACTAMASE DOMAIN-CONTAINING"/>
    <property type="match status" value="1"/>
</dbReference>
<gene>
    <name evidence="2" type="ORF">Raf01_45410</name>
</gene>
<dbReference type="Proteomes" id="UP000642748">
    <property type="component" value="Unassembled WGS sequence"/>
</dbReference>
<comment type="caution">
    <text evidence="2">The sequence shown here is derived from an EMBL/GenBank/DDBJ whole genome shotgun (WGS) entry which is preliminary data.</text>
</comment>
<organism evidence="2 3">
    <name type="scientific">Rugosimonospora africana</name>
    <dbReference type="NCBI Taxonomy" id="556532"/>
    <lineage>
        <taxon>Bacteria</taxon>
        <taxon>Bacillati</taxon>
        <taxon>Actinomycetota</taxon>
        <taxon>Actinomycetes</taxon>
        <taxon>Micromonosporales</taxon>
        <taxon>Micromonosporaceae</taxon>
        <taxon>Rugosimonospora</taxon>
    </lineage>
</organism>
<reference evidence="2" key="1">
    <citation type="submission" date="2021-01" db="EMBL/GenBank/DDBJ databases">
        <title>Whole genome shotgun sequence of Rugosimonospora africana NBRC 104875.</title>
        <authorList>
            <person name="Komaki H."/>
            <person name="Tamura T."/>
        </authorList>
    </citation>
    <scope>NUCLEOTIDE SEQUENCE</scope>
    <source>
        <strain evidence="2">NBRC 104875</strain>
    </source>
</reference>
<sequence>MDFAPVDYESGAPVAGSLDVRWIHGTPKGHPHTDPPIQVHRYDEHTHILRQSKATSFEAPFLYLFFGNDRALLLDTGATAEHDLFPLRRTIDEVVRGWLAANPREGYRLVVAHTHGHGDHVAGDAQFGECADATVVPATVVPATVEAITAFFGFTDWPTEVVTFDLGGRVLELTGIPGHDERSIAVYDRWTGFLVTGDSVGPFRLYVRDMPAFVDSLTRLVEFASTRPVTHILGCHIEMSRRPRHDYQAGCLYQPHEAPLPMTVAQLTAARDAAVSVAAKPGVHVFDDFVIFNDLGNPKRPSYYGYWMWSRIRNRLARL</sequence>
<protein>
    <recommendedName>
        <fullName evidence="1">Metallo-beta-lactamase domain-containing protein</fullName>
    </recommendedName>
</protein>
<dbReference type="InterPro" id="IPR036866">
    <property type="entry name" value="RibonucZ/Hydroxyglut_hydro"/>
</dbReference>
<feature type="domain" description="Metallo-beta-lactamase" evidence="1">
    <location>
        <begin position="59"/>
        <end position="236"/>
    </location>
</feature>
<dbReference type="Gene3D" id="3.60.15.10">
    <property type="entry name" value="Ribonuclease Z/Hydroxyacylglutathione hydrolase-like"/>
    <property type="match status" value="1"/>
</dbReference>
<proteinExistence type="predicted"/>
<dbReference type="SUPFAM" id="SSF56281">
    <property type="entry name" value="Metallo-hydrolase/oxidoreductase"/>
    <property type="match status" value="1"/>
</dbReference>
<dbReference type="EMBL" id="BONZ01000043">
    <property type="protein sequence ID" value="GIH16369.1"/>
    <property type="molecule type" value="Genomic_DNA"/>
</dbReference>
<accession>A0A8J3QSY5</accession>
<dbReference type="PANTHER" id="PTHR42951:SF4">
    <property type="entry name" value="ACYL-COENZYME A THIOESTERASE MBLAC2"/>
    <property type="match status" value="1"/>
</dbReference>